<dbReference type="Gene3D" id="1.10.10.10">
    <property type="entry name" value="Winged helix-like DNA-binding domain superfamily/Winged helix DNA-binding domain"/>
    <property type="match status" value="1"/>
</dbReference>
<protein>
    <recommendedName>
        <fullName evidence="3">HTH luxR-type domain-containing protein</fullName>
    </recommendedName>
</protein>
<evidence type="ECO:0008006" key="3">
    <source>
        <dbReference type="Google" id="ProtNLM"/>
    </source>
</evidence>
<dbReference type="InterPro" id="IPR016032">
    <property type="entry name" value="Sig_transdc_resp-reg_C-effctor"/>
</dbReference>
<organism evidence="1 2">
    <name type="scientific">Plantactinospora sonchi</name>
    <dbReference type="NCBI Taxonomy" id="1544735"/>
    <lineage>
        <taxon>Bacteria</taxon>
        <taxon>Bacillati</taxon>
        <taxon>Actinomycetota</taxon>
        <taxon>Actinomycetes</taxon>
        <taxon>Micromonosporales</taxon>
        <taxon>Micromonosporaceae</taxon>
        <taxon>Plantactinospora</taxon>
    </lineage>
</organism>
<proteinExistence type="predicted"/>
<name>A0ABU7RNY0_9ACTN</name>
<dbReference type="InterPro" id="IPR036388">
    <property type="entry name" value="WH-like_DNA-bd_sf"/>
</dbReference>
<comment type="caution">
    <text evidence="1">The sequence shown here is derived from an EMBL/GenBank/DDBJ whole genome shotgun (WGS) entry which is preliminary data.</text>
</comment>
<gene>
    <name evidence="1" type="ORF">V1633_06565</name>
</gene>
<evidence type="ECO:0000313" key="1">
    <source>
        <dbReference type="EMBL" id="MEE6258156.1"/>
    </source>
</evidence>
<dbReference type="SUPFAM" id="SSF46894">
    <property type="entry name" value="C-terminal effector domain of the bipartite response regulators"/>
    <property type="match status" value="1"/>
</dbReference>
<dbReference type="EMBL" id="JAZGQK010000006">
    <property type="protein sequence ID" value="MEE6258156.1"/>
    <property type="molecule type" value="Genomic_DNA"/>
</dbReference>
<evidence type="ECO:0000313" key="2">
    <source>
        <dbReference type="Proteomes" id="UP001332243"/>
    </source>
</evidence>
<reference evidence="1 2" key="1">
    <citation type="submission" date="2024-01" db="EMBL/GenBank/DDBJ databases">
        <title>Genome insights into Plantactinospora sonchi sp. nov.</title>
        <authorList>
            <person name="Wang L."/>
        </authorList>
    </citation>
    <scope>NUCLEOTIDE SEQUENCE [LARGE SCALE GENOMIC DNA]</scope>
    <source>
        <strain evidence="1 2">NEAU-QY2</strain>
    </source>
</reference>
<keyword evidence="2" id="KW-1185">Reference proteome</keyword>
<sequence>MSTLLAGQASDRLSQLHQVVPTRAALLAAFDDERRRYVELSSLGFDRRTREHLGRSSVLDRMESIGVTATPAPRCSRDSLVPLQEVEVWAEYYLPAGFRDGLAVGLFTPDRRHVGLLVMCADRSGFPTVGQRSRIAALAPLMAAAVNPVSALTALAKVVQDARAGAILDRAGDGLPLPGLPGHPLLRPGSELLSVALGQTVEGQGWARFLWPATAGEDDGRTALVQVSVLGTGRTLPEVAGVVVLSRSPGDPCLPARRELVMLGLLIEGWSEERIATALKVPLGTVAGMVERVVALLGARDLHAATLRAVRRGWFIPFSRRTDLSAG</sequence>
<accession>A0ABU7RNY0</accession>
<dbReference type="RefSeq" id="WP_331213285.1">
    <property type="nucleotide sequence ID" value="NZ_JAZGQK010000006.1"/>
</dbReference>
<dbReference type="Proteomes" id="UP001332243">
    <property type="component" value="Unassembled WGS sequence"/>
</dbReference>